<comment type="caution">
    <text evidence="1">The sequence shown here is derived from an EMBL/GenBank/DDBJ whole genome shotgun (WGS) entry which is preliminary data.</text>
</comment>
<name>A0AAD6XJV2_9AGAR</name>
<sequence>MRNVYKRLTFTASFSFLPLPPTTISSHIRPSQAQASRPQARRPQVGTPFYFYRILVGIIVCWADHHLVCASIRRPAYQSSTAPVGRSAGGLCSCARSFCLRRSLYNYAWPYGFSPGTFTPGQGITAPRECLPGSRNSWESTHSLCSVLKTLDQY</sequence>
<organism evidence="1 2">
    <name type="scientific">Mycena belliarum</name>
    <dbReference type="NCBI Taxonomy" id="1033014"/>
    <lineage>
        <taxon>Eukaryota</taxon>
        <taxon>Fungi</taxon>
        <taxon>Dikarya</taxon>
        <taxon>Basidiomycota</taxon>
        <taxon>Agaricomycotina</taxon>
        <taxon>Agaricomycetes</taxon>
        <taxon>Agaricomycetidae</taxon>
        <taxon>Agaricales</taxon>
        <taxon>Marasmiineae</taxon>
        <taxon>Mycenaceae</taxon>
        <taxon>Mycena</taxon>
    </lineage>
</organism>
<proteinExistence type="predicted"/>
<reference evidence="1" key="1">
    <citation type="submission" date="2023-03" db="EMBL/GenBank/DDBJ databases">
        <title>Massive genome expansion in bonnet fungi (Mycena s.s.) driven by repeated elements and novel gene families across ecological guilds.</title>
        <authorList>
            <consortium name="Lawrence Berkeley National Laboratory"/>
            <person name="Harder C.B."/>
            <person name="Miyauchi S."/>
            <person name="Viragh M."/>
            <person name="Kuo A."/>
            <person name="Thoen E."/>
            <person name="Andreopoulos B."/>
            <person name="Lu D."/>
            <person name="Skrede I."/>
            <person name="Drula E."/>
            <person name="Henrissat B."/>
            <person name="Morin E."/>
            <person name="Kohler A."/>
            <person name="Barry K."/>
            <person name="LaButti K."/>
            <person name="Morin E."/>
            <person name="Salamov A."/>
            <person name="Lipzen A."/>
            <person name="Mereny Z."/>
            <person name="Hegedus B."/>
            <person name="Baldrian P."/>
            <person name="Stursova M."/>
            <person name="Weitz H."/>
            <person name="Taylor A."/>
            <person name="Grigoriev I.V."/>
            <person name="Nagy L.G."/>
            <person name="Martin F."/>
            <person name="Kauserud H."/>
        </authorList>
    </citation>
    <scope>NUCLEOTIDE SEQUENCE</scope>
    <source>
        <strain evidence="1">CBHHK173m</strain>
    </source>
</reference>
<dbReference type="Proteomes" id="UP001222325">
    <property type="component" value="Unassembled WGS sequence"/>
</dbReference>
<dbReference type="EMBL" id="JARJCN010000088">
    <property type="protein sequence ID" value="KAJ7075841.1"/>
    <property type="molecule type" value="Genomic_DNA"/>
</dbReference>
<protein>
    <submittedName>
        <fullName evidence="1">Uncharacterized protein</fullName>
    </submittedName>
</protein>
<accession>A0AAD6XJV2</accession>
<gene>
    <name evidence="1" type="ORF">B0H15DRAFT_610887</name>
</gene>
<evidence type="ECO:0000313" key="2">
    <source>
        <dbReference type="Proteomes" id="UP001222325"/>
    </source>
</evidence>
<evidence type="ECO:0000313" key="1">
    <source>
        <dbReference type="EMBL" id="KAJ7075841.1"/>
    </source>
</evidence>
<dbReference type="AlphaFoldDB" id="A0AAD6XJV2"/>
<keyword evidence="2" id="KW-1185">Reference proteome</keyword>